<evidence type="ECO:0000256" key="1">
    <source>
        <dbReference type="SAM" id="Coils"/>
    </source>
</evidence>
<evidence type="ECO:0000313" key="3">
    <source>
        <dbReference type="RefSeq" id="XP_004875688.1"/>
    </source>
</evidence>
<dbReference type="KEGG" id="hgl:101711716"/>
<evidence type="ECO:0000313" key="2">
    <source>
        <dbReference type="Proteomes" id="UP000694906"/>
    </source>
</evidence>
<name>A0AAX6QL43_HETGA</name>
<dbReference type="GO" id="GO:0006357">
    <property type="term" value="P:regulation of transcription by RNA polymerase II"/>
    <property type="evidence" value="ECO:0007669"/>
    <property type="project" value="InterPro"/>
</dbReference>
<organism evidence="2 3">
    <name type="scientific">Heterocephalus glaber</name>
    <name type="common">Naked mole rat</name>
    <dbReference type="NCBI Taxonomy" id="10181"/>
    <lineage>
        <taxon>Eukaryota</taxon>
        <taxon>Metazoa</taxon>
        <taxon>Chordata</taxon>
        <taxon>Craniata</taxon>
        <taxon>Vertebrata</taxon>
        <taxon>Euteleostomi</taxon>
        <taxon>Mammalia</taxon>
        <taxon>Eutheria</taxon>
        <taxon>Euarchontoglires</taxon>
        <taxon>Glires</taxon>
        <taxon>Rodentia</taxon>
        <taxon>Hystricomorpha</taxon>
        <taxon>Bathyergidae</taxon>
        <taxon>Heterocephalus</taxon>
    </lineage>
</organism>
<gene>
    <name evidence="3" type="primary">LOC101711716</name>
</gene>
<dbReference type="RefSeq" id="XP_004875688.1">
    <property type="nucleotide sequence ID" value="XM_004875631.1"/>
</dbReference>
<feature type="coiled-coil region" evidence="1">
    <location>
        <begin position="23"/>
        <end position="57"/>
    </location>
</feature>
<dbReference type="InterPro" id="IPR053049">
    <property type="entry name" value="TSC22_domain_protein_2"/>
</dbReference>
<reference evidence="3" key="1">
    <citation type="submission" date="2025-08" db="UniProtKB">
        <authorList>
            <consortium name="RefSeq"/>
        </authorList>
    </citation>
    <scope>IDENTIFICATION</scope>
</reference>
<keyword evidence="1" id="KW-0175">Coiled coil</keyword>
<dbReference type="Gene3D" id="1.20.5.490">
    <property type="entry name" value="Single helix bin"/>
    <property type="match status" value="1"/>
</dbReference>
<feature type="non-terminal residue" evidence="3">
    <location>
        <position position="1"/>
    </location>
</feature>
<dbReference type="InterPro" id="IPR000580">
    <property type="entry name" value="TSC22/Bun"/>
</dbReference>
<accession>A0AAX6QL43</accession>
<protein>
    <submittedName>
        <fullName evidence="3">TSC22 domain family protein 1-like</fullName>
    </submittedName>
</protein>
<dbReference type="SUPFAM" id="SSF58026">
    <property type="entry name" value="Delta-sleep-inducing peptide immunoreactive peptide"/>
    <property type="match status" value="1"/>
</dbReference>
<dbReference type="PANTHER" id="PTHR46894">
    <property type="entry name" value="TSC22 DOMAIN FAMILY PROTEIN 2"/>
    <property type="match status" value="1"/>
</dbReference>
<dbReference type="PANTHER" id="PTHR46894:SF1">
    <property type="entry name" value="TSC22 DOMAIN FAMILY PROTEIN 2"/>
    <property type="match status" value="1"/>
</dbReference>
<dbReference type="GeneID" id="101711716"/>
<proteinExistence type="predicted"/>
<dbReference type="AlphaFoldDB" id="A0AAX6QL43"/>
<dbReference type="Proteomes" id="UP000694906">
    <property type="component" value="Unplaced"/>
</dbReference>
<dbReference type="Pfam" id="PF01166">
    <property type="entry name" value="TSC22"/>
    <property type="match status" value="1"/>
</dbReference>
<keyword evidence="2" id="KW-1185">Reference proteome</keyword>
<feature type="non-terminal residue" evidence="3">
    <location>
        <position position="63"/>
    </location>
</feature>
<sequence length="63" mass="7301">SSSMLTDSDKIEKAIDLVKLHIVTVVREEMQVLKEQIRRLEERNAALEQENRLLCALARPEQL</sequence>